<dbReference type="PANTHER" id="PTHR36120">
    <property type="entry name" value="FUCOSE ISOMERASE"/>
    <property type="match status" value="1"/>
</dbReference>
<keyword evidence="4" id="KW-1185">Reference proteome</keyword>
<dbReference type="eggNOG" id="arCOG01772">
    <property type="taxonomic scope" value="Archaea"/>
</dbReference>
<evidence type="ECO:0000256" key="1">
    <source>
        <dbReference type="ARBA" id="ARBA00023235"/>
    </source>
</evidence>
<keyword evidence="1 3" id="KW-0413">Isomerase</keyword>
<keyword evidence="2" id="KW-0119">Carbohydrate metabolism</keyword>
<evidence type="ECO:0000313" key="4">
    <source>
        <dbReference type="Proteomes" id="UP000000641"/>
    </source>
</evidence>
<dbReference type="KEGG" id="tpe:Tpen_1559"/>
<dbReference type="RefSeq" id="WP_011753219.1">
    <property type="nucleotide sequence ID" value="NC_008698.1"/>
</dbReference>
<name>A1S0H4_THEPD</name>
<evidence type="ECO:0000313" key="3">
    <source>
        <dbReference type="EMBL" id="ABL78954.1"/>
    </source>
</evidence>
<dbReference type="PANTHER" id="PTHR36120:SF2">
    <property type="entry name" value="FUCOSE ISOMERASE"/>
    <property type="match status" value="1"/>
</dbReference>
<reference evidence="4" key="1">
    <citation type="journal article" date="2008" name="J. Bacteriol.">
        <title>Genome sequence of Thermofilum pendens reveals an exceptional loss of biosynthetic pathways without genome reduction.</title>
        <authorList>
            <person name="Anderson I."/>
            <person name="Rodriguez J."/>
            <person name="Susanti D."/>
            <person name="Porat I."/>
            <person name="Reich C."/>
            <person name="Ulrich L.E."/>
            <person name="Elkins J.G."/>
            <person name="Mavromatis K."/>
            <person name="Lykidis A."/>
            <person name="Kim E."/>
            <person name="Thompson L.S."/>
            <person name="Nolan M."/>
            <person name="Land M."/>
            <person name="Copeland A."/>
            <person name="Lapidus A."/>
            <person name="Lucas S."/>
            <person name="Detter C."/>
            <person name="Zhulin I.B."/>
            <person name="Olsen G.J."/>
            <person name="Whitman W."/>
            <person name="Mukhopadhyay B."/>
            <person name="Bristow J."/>
            <person name="Kyrpides N."/>
        </authorList>
    </citation>
    <scope>NUCLEOTIDE SEQUENCE [LARGE SCALE GENOMIC DNA]</scope>
    <source>
        <strain evidence="4">DSM 2475 / Hrk 5</strain>
    </source>
</reference>
<dbReference type="InterPro" id="IPR009015">
    <property type="entry name" value="Fucose_isomerase_N/cen_sf"/>
</dbReference>
<dbReference type="GeneID" id="4600908"/>
<dbReference type="GO" id="GO:0005737">
    <property type="term" value="C:cytoplasm"/>
    <property type="evidence" value="ECO:0007669"/>
    <property type="project" value="InterPro"/>
</dbReference>
<gene>
    <name evidence="3" type="ordered locus">Tpen_1559</name>
</gene>
<proteinExistence type="predicted"/>
<evidence type="ECO:0000256" key="2">
    <source>
        <dbReference type="ARBA" id="ARBA00023277"/>
    </source>
</evidence>
<dbReference type="Proteomes" id="UP000000641">
    <property type="component" value="Chromosome"/>
</dbReference>
<dbReference type="OrthoDB" id="26618at2157"/>
<accession>A1S0H4</accession>
<organism evidence="3 4">
    <name type="scientific">Thermofilum pendens (strain DSM 2475 / Hrk 5)</name>
    <dbReference type="NCBI Taxonomy" id="368408"/>
    <lineage>
        <taxon>Archaea</taxon>
        <taxon>Thermoproteota</taxon>
        <taxon>Thermoprotei</taxon>
        <taxon>Thermofilales</taxon>
        <taxon>Thermofilaceae</taxon>
        <taxon>Thermofilum</taxon>
    </lineage>
</organism>
<sequence>MVELTVKPVLAYSVYERREATSWRAWGGIADEESAEEERRRIKAELKNLEQRAGFPLKFLPVGMVKSYGDVDRLEKADVYLLYAAGGDEGLLIGVAYRGPTVVFLRHRSGPLYLWYEIIDARLIRRYNDRIGQVWLDYDDVVVDDYEELLRRLRALYALKNTLGARVVAVGGASGWGIGGKAVELARARWHLDIVEVSYAELAERIKKAMGDERCLEEAKRMAKEYLSEEGVRLETREEFVVNAFVLYLVFKQLLEEHEARIITVNECMTTIMPIAKTTACLALSLLNDEGYLALCESDFVAIPAAILLHYASGKPVFLADPTLPHDGIVTVAHCTAPRLMDGRSREPARILTHFESDYGAAPKVEFRKGQVVTVLIPDFEEKTWVGFRGKIAEAPFLPICRSQAEIEIEGDWRRLLRELRGFHWLIVYGDYLREVSYALKKVGMEFVEIG</sequence>
<dbReference type="EnsemblBacteria" id="ABL78954">
    <property type="protein sequence ID" value="ABL78954"/>
    <property type="gene ID" value="Tpen_1559"/>
</dbReference>
<dbReference type="HOGENOM" id="CLU_055583_0_0_2"/>
<protein>
    <submittedName>
        <fullName evidence="3">L-fucose isomerase and related proteins-like protein</fullName>
    </submittedName>
</protein>
<dbReference type="STRING" id="368408.Tpen_1559"/>
<dbReference type="GO" id="GO:0016861">
    <property type="term" value="F:intramolecular oxidoreductase activity, interconverting aldoses and ketoses"/>
    <property type="evidence" value="ECO:0007669"/>
    <property type="project" value="InterPro"/>
</dbReference>
<dbReference type="AlphaFoldDB" id="A1S0H4"/>
<dbReference type="GO" id="GO:0005996">
    <property type="term" value="P:monosaccharide metabolic process"/>
    <property type="evidence" value="ECO:0007669"/>
    <property type="project" value="InterPro"/>
</dbReference>
<dbReference type="SUPFAM" id="SSF53743">
    <property type="entry name" value="FucI/AraA N-terminal and middle domains"/>
    <property type="match status" value="1"/>
</dbReference>
<dbReference type="EMBL" id="CP000505">
    <property type="protein sequence ID" value="ABL78954.1"/>
    <property type="molecule type" value="Genomic_DNA"/>
</dbReference>